<dbReference type="AlphaFoldDB" id="A0A183D5J8"/>
<sequence length="149" mass="16619">LLAECEESFLTNGRQCGTILSRFEERGYHCIVEILNCFPKHTFAEHAEASFLVAHGRLLNSPDNDTTVQVVLIIMVFSTVPNCFSSLRYFPLTGPDGAKLAVIPCTLDGIWEALSTAGERFEVSTVQCITSDVPSMNHISPFVNYLYRR</sequence>
<accession>A0A183D5J8</accession>
<proteinExistence type="predicted"/>
<dbReference type="WBParaSite" id="GPUH_0000399601-mRNA-1">
    <property type="protein sequence ID" value="GPUH_0000399601-mRNA-1"/>
    <property type="gene ID" value="GPUH_0000399601"/>
</dbReference>
<organism evidence="1">
    <name type="scientific">Gongylonema pulchrum</name>
    <dbReference type="NCBI Taxonomy" id="637853"/>
    <lineage>
        <taxon>Eukaryota</taxon>
        <taxon>Metazoa</taxon>
        <taxon>Ecdysozoa</taxon>
        <taxon>Nematoda</taxon>
        <taxon>Chromadorea</taxon>
        <taxon>Rhabditida</taxon>
        <taxon>Spirurina</taxon>
        <taxon>Spiruromorpha</taxon>
        <taxon>Spiruroidea</taxon>
        <taxon>Gongylonematidae</taxon>
        <taxon>Gongylonema</taxon>
    </lineage>
</organism>
<name>A0A183D5J8_9BILA</name>
<reference evidence="1" key="1">
    <citation type="submission" date="2016-06" db="UniProtKB">
        <authorList>
            <consortium name="WormBaseParasite"/>
        </authorList>
    </citation>
    <scope>IDENTIFICATION</scope>
</reference>
<evidence type="ECO:0000313" key="1">
    <source>
        <dbReference type="WBParaSite" id="GPUH_0000399601-mRNA-1"/>
    </source>
</evidence>
<protein>
    <submittedName>
        <fullName evidence="1">Mediator of RNA polymerase II transcription subunit 25</fullName>
    </submittedName>
</protein>